<sequence>MDDETVLNLAKKRLQTIRAKSNSLEKLAVRSIVKNVGFYFNSHRQLRKLKRLPGVLREKILQKLIKRKNIDDNGKTEKFKALMGIFPFLLSSRTRYIELNGIMSFIYPAQFKPKHYLRNERTDFATLKKEAKCCIQILQWIETLAPKVETLIIKRNHPFARSPFFEGHSRICSGSRKNNWSKCAKTFQICIILMS</sequence>
<dbReference type="EMBL" id="CADEPI010000107">
    <property type="protein sequence ID" value="CAB3375025.1"/>
    <property type="molecule type" value="Genomic_DNA"/>
</dbReference>
<dbReference type="Proteomes" id="UP000494165">
    <property type="component" value="Unassembled WGS sequence"/>
</dbReference>
<dbReference type="AlphaFoldDB" id="A0A8S1D3T6"/>
<proteinExistence type="predicted"/>
<evidence type="ECO:0000313" key="1">
    <source>
        <dbReference type="EMBL" id="CAB3375025.1"/>
    </source>
</evidence>
<reference evidence="1 2" key="1">
    <citation type="submission" date="2020-04" db="EMBL/GenBank/DDBJ databases">
        <authorList>
            <person name="Alioto T."/>
            <person name="Alioto T."/>
            <person name="Gomez Garrido J."/>
        </authorList>
    </citation>
    <scope>NUCLEOTIDE SEQUENCE [LARGE SCALE GENOMIC DNA]</scope>
</reference>
<name>A0A8S1D3T6_9INSE</name>
<keyword evidence="2" id="KW-1185">Reference proteome</keyword>
<evidence type="ECO:0000313" key="2">
    <source>
        <dbReference type="Proteomes" id="UP000494165"/>
    </source>
</evidence>
<organism evidence="1 2">
    <name type="scientific">Cloeon dipterum</name>
    <dbReference type="NCBI Taxonomy" id="197152"/>
    <lineage>
        <taxon>Eukaryota</taxon>
        <taxon>Metazoa</taxon>
        <taxon>Ecdysozoa</taxon>
        <taxon>Arthropoda</taxon>
        <taxon>Hexapoda</taxon>
        <taxon>Insecta</taxon>
        <taxon>Pterygota</taxon>
        <taxon>Palaeoptera</taxon>
        <taxon>Ephemeroptera</taxon>
        <taxon>Pisciforma</taxon>
        <taxon>Baetidae</taxon>
        <taxon>Cloeon</taxon>
    </lineage>
</organism>
<accession>A0A8S1D3T6</accession>
<comment type="caution">
    <text evidence="1">The sequence shown here is derived from an EMBL/GenBank/DDBJ whole genome shotgun (WGS) entry which is preliminary data.</text>
</comment>
<protein>
    <submittedName>
        <fullName evidence="1">Uncharacterized protein</fullName>
    </submittedName>
</protein>
<gene>
    <name evidence="1" type="ORF">CLODIP_2_CD13057</name>
</gene>